<evidence type="ECO:0000259" key="7">
    <source>
        <dbReference type="Pfam" id="PF04024"/>
    </source>
</evidence>
<dbReference type="AlphaFoldDB" id="A0A3P1TBG6"/>
<dbReference type="EMBL" id="RQZG01000002">
    <property type="protein sequence ID" value="RRD06638.1"/>
    <property type="molecule type" value="Genomic_DNA"/>
</dbReference>
<gene>
    <name evidence="8" type="ORF">EII34_03150</name>
</gene>
<evidence type="ECO:0000256" key="5">
    <source>
        <dbReference type="ARBA" id="ARBA00023136"/>
    </source>
</evidence>
<evidence type="ECO:0000256" key="4">
    <source>
        <dbReference type="ARBA" id="ARBA00022989"/>
    </source>
</evidence>
<evidence type="ECO:0000256" key="3">
    <source>
        <dbReference type="ARBA" id="ARBA00022692"/>
    </source>
</evidence>
<dbReference type="Proteomes" id="UP000280819">
    <property type="component" value="Unassembled WGS sequence"/>
</dbReference>
<dbReference type="PANTHER" id="PTHR33885">
    <property type="entry name" value="PHAGE SHOCK PROTEIN C"/>
    <property type="match status" value="1"/>
</dbReference>
<proteinExistence type="predicted"/>
<feature type="transmembrane region" description="Helical" evidence="6">
    <location>
        <begin position="32"/>
        <end position="55"/>
    </location>
</feature>
<feature type="domain" description="Phage shock protein PspC N-terminal" evidence="7">
    <location>
        <begin position="2"/>
        <end position="57"/>
    </location>
</feature>
<dbReference type="OrthoDB" id="7359894at2"/>
<dbReference type="GO" id="GO:0005886">
    <property type="term" value="C:plasma membrane"/>
    <property type="evidence" value="ECO:0007669"/>
    <property type="project" value="UniProtKB-SubCell"/>
</dbReference>
<dbReference type="InterPro" id="IPR007168">
    <property type="entry name" value="Phageshock_PspC_N"/>
</dbReference>
<accession>A0A3P1TBG6</accession>
<protein>
    <submittedName>
        <fullName evidence="8">PspC domain-containing protein</fullName>
    </submittedName>
</protein>
<comment type="caution">
    <text evidence="8">The sequence shown here is derived from an EMBL/GenBank/DDBJ whole genome shotgun (WGS) entry which is preliminary data.</text>
</comment>
<evidence type="ECO:0000313" key="9">
    <source>
        <dbReference type="Proteomes" id="UP000280819"/>
    </source>
</evidence>
<dbReference type="Pfam" id="PF04024">
    <property type="entry name" value="PspC"/>
    <property type="match status" value="1"/>
</dbReference>
<name>A0A3P1TBG6_9ACTN</name>
<keyword evidence="3 6" id="KW-0812">Transmembrane</keyword>
<dbReference type="RefSeq" id="WP_124842838.1">
    <property type="nucleotide sequence ID" value="NZ_JAUNKP010000002.1"/>
</dbReference>
<reference evidence="8 9" key="1">
    <citation type="submission" date="2018-11" db="EMBL/GenBank/DDBJ databases">
        <title>Genomes From Bacteria Associated with the Canine Oral Cavity: a Test Case for Automated Genome-Based Taxonomic Assignment.</title>
        <authorList>
            <person name="Coil D.A."/>
            <person name="Jospin G."/>
            <person name="Darling A.E."/>
            <person name="Wallis C."/>
            <person name="Davis I.J."/>
            <person name="Harris S."/>
            <person name="Eisen J.A."/>
            <person name="Holcombe L.J."/>
            <person name="O'Flynn C."/>
        </authorList>
    </citation>
    <scope>NUCLEOTIDE SEQUENCE [LARGE SCALE GENOMIC DNA]</scope>
    <source>
        <strain evidence="8 9">OH887_COT-365</strain>
    </source>
</reference>
<comment type="subcellular location">
    <subcellularLocation>
        <location evidence="1">Cell membrane</location>
        <topology evidence="1">Single-pass membrane protein</topology>
    </subcellularLocation>
</comment>
<dbReference type="PANTHER" id="PTHR33885:SF3">
    <property type="entry name" value="PHAGE SHOCK PROTEIN C"/>
    <property type="match status" value="1"/>
</dbReference>
<evidence type="ECO:0000256" key="1">
    <source>
        <dbReference type="ARBA" id="ARBA00004162"/>
    </source>
</evidence>
<evidence type="ECO:0000256" key="2">
    <source>
        <dbReference type="ARBA" id="ARBA00022475"/>
    </source>
</evidence>
<evidence type="ECO:0000313" key="8">
    <source>
        <dbReference type="EMBL" id="RRD06638.1"/>
    </source>
</evidence>
<keyword evidence="4 6" id="KW-1133">Transmembrane helix</keyword>
<evidence type="ECO:0000256" key="6">
    <source>
        <dbReference type="SAM" id="Phobius"/>
    </source>
</evidence>
<dbReference type="InterPro" id="IPR052027">
    <property type="entry name" value="PspC"/>
</dbReference>
<sequence length="74" mass="7920">MSLTRSDNDKIIAGVCGGVAGALGVESLWVRLALVVFVLLGGSGIALYVVLWLFLPRATGGSAFEDIRRDFRRP</sequence>
<keyword evidence="5 6" id="KW-0472">Membrane</keyword>
<organism evidence="8 9">
    <name type="scientific">Arachnia propionica</name>
    <dbReference type="NCBI Taxonomy" id="1750"/>
    <lineage>
        <taxon>Bacteria</taxon>
        <taxon>Bacillati</taxon>
        <taxon>Actinomycetota</taxon>
        <taxon>Actinomycetes</taxon>
        <taxon>Propionibacteriales</taxon>
        <taxon>Propionibacteriaceae</taxon>
        <taxon>Arachnia</taxon>
    </lineage>
</organism>
<keyword evidence="2" id="KW-1003">Cell membrane</keyword>